<accession>A0A8H6XA42</accession>
<keyword evidence="3" id="KW-1185">Reference proteome</keyword>
<feature type="compositionally biased region" description="Gly residues" evidence="1">
    <location>
        <begin position="88"/>
        <end position="105"/>
    </location>
</feature>
<organism evidence="2 3">
    <name type="scientific">Mycena sanguinolenta</name>
    <dbReference type="NCBI Taxonomy" id="230812"/>
    <lineage>
        <taxon>Eukaryota</taxon>
        <taxon>Fungi</taxon>
        <taxon>Dikarya</taxon>
        <taxon>Basidiomycota</taxon>
        <taxon>Agaricomycotina</taxon>
        <taxon>Agaricomycetes</taxon>
        <taxon>Agaricomycetidae</taxon>
        <taxon>Agaricales</taxon>
        <taxon>Marasmiineae</taxon>
        <taxon>Mycenaceae</taxon>
        <taxon>Mycena</taxon>
    </lineage>
</organism>
<sequence>MDPQADSDEEFIVLSTSDYAESASHTRNVESFIKPFGFLPSLLRGSFKSSGTSEAYTRKYSEAKPGRDAAERLVNNYYSSYHITGGFGGSGGEGHTQGGDGGTGQGPTVYFGQPQERESSAFRTIRRGDVKLVGKEVVVNRLSRGLGVRRIYHAEICGDPGTVTVAMYQGDSAEEAATHYMSDVSWELSTYHDSPSVWIRSATGQLCLDLAQGGPSMSSQFDQWGEIDQHRDILRLENISLDSPDSEDIIISSLSKDQYHKLCFQPSFARRHQFQVSTEHPIGPGVFQMDSHRGTCVRIMEPLQILPDKELGWDNYRNAPDELLPNSWIRYDSSRTCFLELELRLEFWSYKIGKAWLAQANHIFAKLQGVAHAKDYVCINEVGFILRITNKPNIPDGYLFVCPPEDLRTNTEPHANLYRWPACAAYWSLDPSGADRLTTEDAKNLGFPTIHIETVMYGSSWECSIYKGLRRFHEGKGFDPESREVARRLGYPLFEVLSDQVPFPAREAWICKKDDPALCREFGHYL</sequence>
<evidence type="ECO:0000256" key="1">
    <source>
        <dbReference type="SAM" id="MobiDB-lite"/>
    </source>
</evidence>
<gene>
    <name evidence="2" type="ORF">MSAN_02279300</name>
</gene>
<proteinExistence type="predicted"/>
<feature type="region of interest" description="Disordered" evidence="1">
    <location>
        <begin position="88"/>
        <end position="112"/>
    </location>
</feature>
<evidence type="ECO:0000313" key="2">
    <source>
        <dbReference type="EMBL" id="KAF7337268.1"/>
    </source>
</evidence>
<evidence type="ECO:0000313" key="3">
    <source>
        <dbReference type="Proteomes" id="UP000623467"/>
    </source>
</evidence>
<comment type="caution">
    <text evidence="2">The sequence shown here is derived from an EMBL/GenBank/DDBJ whole genome shotgun (WGS) entry which is preliminary data.</text>
</comment>
<protein>
    <submittedName>
        <fullName evidence="2">Uncharacterized protein</fullName>
    </submittedName>
</protein>
<reference evidence="2" key="1">
    <citation type="submission" date="2020-05" db="EMBL/GenBank/DDBJ databases">
        <title>Mycena genomes resolve the evolution of fungal bioluminescence.</title>
        <authorList>
            <person name="Tsai I.J."/>
        </authorList>
    </citation>
    <scope>NUCLEOTIDE SEQUENCE</scope>
    <source>
        <strain evidence="2">160909Yilan</strain>
    </source>
</reference>
<dbReference type="EMBL" id="JACAZH010000035">
    <property type="protein sequence ID" value="KAF7337268.1"/>
    <property type="molecule type" value="Genomic_DNA"/>
</dbReference>
<dbReference type="AlphaFoldDB" id="A0A8H6XA42"/>
<name>A0A8H6XA42_9AGAR</name>
<dbReference type="Proteomes" id="UP000623467">
    <property type="component" value="Unassembled WGS sequence"/>
</dbReference>